<evidence type="ECO:0000256" key="1">
    <source>
        <dbReference type="SAM" id="MobiDB-lite"/>
    </source>
</evidence>
<protein>
    <submittedName>
        <fullName evidence="2">AAA family ATPase</fullName>
    </submittedName>
</protein>
<dbReference type="Pfam" id="PF13481">
    <property type="entry name" value="AAA_25"/>
    <property type="match status" value="1"/>
</dbReference>
<evidence type="ECO:0000313" key="2">
    <source>
        <dbReference type="EMBL" id="MBO0934589.1"/>
    </source>
</evidence>
<dbReference type="RefSeq" id="WP_207338555.1">
    <property type="nucleotide sequence ID" value="NZ_JAFMYU010000034.1"/>
</dbReference>
<sequence length="349" mass="38862">MSKGVSHKTKHPAPIDVIQIAGSNFGLRGMISALTGPPKSGKTTVIGYILSTCFAHPSDPKESLNVLSSFAKGRDVVYLDFEQHVSSTQDLHDKVLRYAGLEEKPDNLHILNLLEYTLDQRRDAILTCFEKLDLHLIVVDGLADVLTSVNDEEKSNQLIDELSILASKHNACVLVVIHENKGGGSVRGHLGSQIERKCAGLLSIKKNREQKMHSIESRLIRVGDDFETQYFHWSDEHKRMVLADDVTTESLKKEAAEQQTDKGVAQVLEAMNDITQMEYPILLARLKEIEPGASERTYERKVESAVAHGYLTKEGKGKKAIYSKTTHILPTSDLPDFKPDQDPNKPTPF</sequence>
<comment type="caution">
    <text evidence="2">The sequence shown here is derived from an EMBL/GenBank/DDBJ whole genome shotgun (WGS) entry which is preliminary data.</text>
</comment>
<dbReference type="Proteomes" id="UP000664795">
    <property type="component" value="Unassembled WGS sequence"/>
</dbReference>
<feature type="region of interest" description="Disordered" evidence="1">
    <location>
        <begin position="330"/>
        <end position="349"/>
    </location>
</feature>
<keyword evidence="3" id="KW-1185">Reference proteome</keyword>
<evidence type="ECO:0000313" key="3">
    <source>
        <dbReference type="Proteomes" id="UP000664795"/>
    </source>
</evidence>
<proteinExistence type="predicted"/>
<dbReference type="InterPro" id="IPR027417">
    <property type="entry name" value="P-loop_NTPase"/>
</dbReference>
<dbReference type="EMBL" id="JAFMYU010000034">
    <property type="protein sequence ID" value="MBO0934589.1"/>
    <property type="molecule type" value="Genomic_DNA"/>
</dbReference>
<organism evidence="2 3">
    <name type="scientific">Fibrella aquatilis</name>
    <dbReference type="NCBI Taxonomy" id="2817059"/>
    <lineage>
        <taxon>Bacteria</taxon>
        <taxon>Pseudomonadati</taxon>
        <taxon>Bacteroidota</taxon>
        <taxon>Cytophagia</taxon>
        <taxon>Cytophagales</taxon>
        <taxon>Spirosomataceae</taxon>
        <taxon>Fibrella</taxon>
    </lineage>
</organism>
<dbReference type="Gene3D" id="3.40.50.300">
    <property type="entry name" value="P-loop containing nucleotide triphosphate hydrolases"/>
    <property type="match status" value="1"/>
</dbReference>
<dbReference type="AlphaFoldDB" id="A0A939GC90"/>
<dbReference type="SUPFAM" id="SSF52540">
    <property type="entry name" value="P-loop containing nucleoside triphosphate hydrolases"/>
    <property type="match status" value="1"/>
</dbReference>
<accession>A0A939GC90</accession>
<reference evidence="2 3" key="1">
    <citation type="submission" date="2021-03" db="EMBL/GenBank/DDBJ databases">
        <title>Fibrella sp. HMF5036 genome sequencing and assembly.</title>
        <authorList>
            <person name="Kang H."/>
            <person name="Kim H."/>
            <person name="Bae S."/>
            <person name="Joh K."/>
        </authorList>
    </citation>
    <scope>NUCLEOTIDE SEQUENCE [LARGE SCALE GENOMIC DNA]</scope>
    <source>
        <strain evidence="2 3">HMF5036</strain>
    </source>
</reference>
<gene>
    <name evidence="2" type="ORF">J2I48_26500</name>
</gene>
<name>A0A939GC90_9BACT</name>